<keyword evidence="2" id="KW-1185">Reference proteome</keyword>
<evidence type="ECO:0000313" key="1">
    <source>
        <dbReference type="EMBL" id="MBD1422272.1"/>
    </source>
</evidence>
<reference evidence="1 2" key="1">
    <citation type="submission" date="2020-08" db="EMBL/GenBank/DDBJ databases">
        <title>Sphingobacterium sp. DN00404 isolated from aquaculture water.</title>
        <authorList>
            <person name="Zhang M."/>
        </authorList>
    </citation>
    <scope>NUCLEOTIDE SEQUENCE [LARGE SCALE GENOMIC DNA]</scope>
    <source>
        <strain evidence="1 2">KCTC 42746</strain>
    </source>
</reference>
<protein>
    <submittedName>
        <fullName evidence="1">Uncharacterized protein</fullName>
    </submittedName>
</protein>
<dbReference type="EMBL" id="JACNYL010000002">
    <property type="protein sequence ID" value="MBD1422272.1"/>
    <property type="molecule type" value="Genomic_DNA"/>
</dbReference>
<dbReference type="Gene3D" id="2.130.10.10">
    <property type="entry name" value="YVTN repeat-like/Quinoprotein amine dehydrogenase"/>
    <property type="match status" value="1"/>
</dbReference>
<dbReference type="RefSeq" id="WP_190313952.1">
    <property type="nucleotide sequence ID" value="NZ_JACNYL010000002.1"/>
</dbReference>
<organism evidence="1 2">
    <name type="scientific">Sphingobacterium chuzhouense</name>
    <dbReference type="NCBI Taxonomy" id="1742264"/>
    <lineage>
        <taxon>Bacteria</taxon>
        <taxon>Pseudomonadati</taxon>
        <taxon>Bacteroidota</taxon>
        <taxon>Sphingobacteriia</taxon>
        <taxon>Sphingobacteriales</taxon>
        <taxon>Sphingobacteriaceae</taxon>
        <taxon>Sphingobacterium</taxon>
    </lineage>
</organism>
<name>A0ABR7XTR2_9SPHI</name>
<comment type="caution">
    <text evidence="1">The sequence shown here is derived from an EMBL/GenBank/DDBJ whole genome shotgun (WGS) entry which is preliminary data.</text>
</comment>
<dbReference type="Proteomes" id="UP000651112">
    <property type="component" value="Unassembled WGS sequence"/>
</dbReference>
<dbReference type="InterPro" id="IPR015943">
    <property type="entry name" value="WD40/YVTN_repeat-like_dom_sf"/>
</dbReference>
<proteinExistence type="predicted"/>
<evidence type="ECO:0000313" key="2">
    <source>
        <dbReference type="Proteomes" id="UP000651112"/>
    </source>
</evidence>
<accession>A0ABR7XTR2</accession>
<sequence>MQVALKKQSFSGNFNINDMNPNILYRGSIQKGNRRRGTWTLFLCILCLLCQAQNQSGYQVGFAKMSIDPPDNIFGLALAGYGLPAEGRFSTTWEVVDSLKRFKLITSDKEKLLALDKENTWFSAQQTGGSLQWKENSLEITELSAVAVSGKQEYVLDTNGKLWIRKAGNKLKKVKSPKLKTIASDGKYLYSVDNIGNISRGEYHNDKIRWTAIEKEDVEAFTIYDGNIIFSDPEGRLWKTPLKQEASSGKVQIGRYNDVTYTVKIKQLAATNDRIYALDTNGSLFVGKHKSENSMETGAVAIQNDDRKVVIITIDVCGVDYSFTQKIKETIASKHNLPKDAILMNASHTHFAPVTQAWTTWAHFYQQPDSNYLNNVVGKNIIAVADKAIENMEPASIYFGRGETTIGLNRRDNVRKSEGPVDRTLDVVKVLNQRQQLMGTIFFAGCHPVFQNKGEESFTLSANFPGIARGILATHTGSDYNLFVQGCGGDINPVSADYRETGADLAKSVLEVLSNDMQEVRGTLDSFVDSVLIPIKPMKPEEIKAFREKTAIQRSTVYTDKDLRWADLMEHRYQADAVRQELPVYVQTLNIGSWKLVGLSREAVTSYSMKIRQIWPNHKVSVAGYCNDVSSYLPDRWHIEKAVYEGYDSFFWYGQNGIPPLNIQEIIIDEIKLKNR</sequence>
<gene>
    <name evidence="1" type="ORF">H8B21_11885</name>
</gene>